<gene>
    <name evidence="1" type="ORF">RASY3_04520</name>
</gene>
<dbReference type="Proteomes" id="UP000021369">
    <property type="component" value="Unassembled WGS sequence"/>
</dbReference>
<evidence type="ECO:0000313" key="2">
    <source>
        <dbReference type="Proteomes" id="UP000021369"/>
    </source>
</evidence>
<evidence type="ECO:0000313" key="1">
    <source>
        <dbReference type="EMBL" id="EXM39245.1"/>
    </source>
</evidence>
<accession>A0A011WQF0</accession>
<name>A0A011WQF0_RUMAL</name>
<protein>
    <recommendedName>
        <fullName evidence="3">Immunity protein 30 domain-containing protein</fullName>
    </recommendedName>
</protein>
<reference evidence="1 2" key="1">
    <citation type="submission" date="2013-06" db="EMBL/GenBank/DDBJ databases">
        <title>Rumen cellulosomics: divergent fiber-degrading strategies revealed by comparative genome-wide analysis of six Ruminococcal strains.</title>
        <authorList>
            <person name="Dassa B."/>
            <person name="Borovok I."/>
            <person name="Lamed R."/>
            <person name="Flint H."/>
            <person name="Yeoman C.J."/>
            <person name="White B."/>
            <person name="Bayer E.A."/>
        </authorList>
    </citation>
    <scope>NUCLEOTIDE SEQUENCE [LARGE SCALE GENOMIC DNA]</scope>
    <source>
        <strain evidence="1 2">SY3</strain>
    </source>
</reference>
<sequence length="136" mass="15203">MDTLLEKLESLVGSDDFEYDSEDIISEMEAEGAGFEIVEALLGIMERHPLADFGMPGAMVHFIERFYPQFVPLLIDSVKRAPSLHTVWMLNRCINGASDKSELLSVLEGVINNENADNAVRDNAKEFFEYQSGSVN</sequence>
<dbReference type="PATRIC" id="fig|1341156.4.peg.868"/>
<proteinExistence type="predicted"/>
<evidence type="ECO:0008006" key="3">
    <source>
        <dbReference type="Google" id="ProtNLM"/>
    </source>
</evidence>
<dbReference type="AlphaFoldDB" id="A0A011WQF0"/>
<dbReference type="OrthoDB" id="8794104at2"/>
<keyword evidence="2" id="KW-1185">Reference proteome</keyword>
<comment type="caution">
    <text evidence="1">The sequence shown here is derived from an EMBL/GenBank/DDBJ whole genome shotgun (WGS) entry which is preliminary data.</text>
</comment>
<organism evidence="1 2">
    <name type="scientific">Ruminococcus albus SY3</name>
    <dbReference type="NCBI Taxonomy" id="1341156"/>
    <lineage>
        <taxon>Bacteria</taxon>
        <taxon>Bacillati</taxon>
        <taxon>Bacillota</taxon>
        <taxon>Clostridia</taxon>
        <taxon>Eubacteriales</taxon>
        <taxon>Oscillospiraceae</taxon>
        <taxon>Ruminococcus</taxon>
    </lineage>
</organism>
<dbReference type="RefSeq" id="WP_037285601.1">
    <property type="nucleotide sequence ID" value="NZ_JEOB01000002.1"/>
</dbReference>
<dbReference type="EMBL" id="JEOB01000002">
    <property type="protein sequence ID" value="EXM39245.1"/>
    <property type="molecule type" value="Genomic_DNA"/>
</dbReference>